<evidence type="ECO:0000313" key="1">
    <source>
        <dbReference type="EMBL" id="RED51067.1"/>
    </source>
</evidence>
<sequence length="375" mass="42540">MLGIDELLSIARRKSVEGRTRLAEIVTDLFLDEGDLTDVERALMFDILHKLVREVELSMRKTISEKLASLDNAPRDLIRELANDDIEVAFPLLTKSKALWDQDLIEVIYHRTLEHQLAISIRDDLSEDVSEALVATGEETVIKSLLENGNAKFARQTMEYLVDEAKRVNSFMEPLVKREDLPLDLAKKMYLWISVALRQHIVDKYDVDFSELDLAIDQASRNKIRELGEQAEDTDKIDALIDALEAEGKLVPQLMVFAMEDGMVSLFIAIFRRLTGLPGPLALRIVFEPQGEGLAIACKAIGVESACFQSLFSLSRKARPMHRKILKKECRKVLELYENTSRDAAEKVLRMWQCGSDYLAAIRQMEGGERAFTDI</sequence>
<organism evidence="1 2">
    <name type="scientific">Aestuariispira insulae</name>
    <dbReference type="NCBI Taxonomy" id="1461337"/>
    <lineage>
        <taxon>Bacteria</taxon>
        <taxon>Pseudomonadati</taxon>
        <taxon>Pseudomonadota</taxon>
        <taxon>Alphaproteobacteria</taxon>
        <taxon>Rhodospirillales</taxon>
        <taxon>Kiloniellaceae</taxon>
        <taxon>Aestuariispira</taxon>
    </lineage>
</organism>
<protein>
    <submittedName>
        <fullName evidence="1">Uncharacterized protein (DUF2336 family)</fullName>
    </submittedName>
</protein>
<dbReference type="EMBL" id="QRDW01000004">
    <property type="protein sequence ID" value="RED51067.1"/>
    <property type="molecule type" value="Genomic_DNA"/>
</dbReference>
<dbReference type="OrthoDB" id="8194627at2"/>
<keyword evidence="2" id="KW-1185">Reference proteome</keyword>
<proteinExistence type="predicted"/>
<dbReference type="Proteomes" id="UP000256845">
    <property type="component" value="Unassembled WGS sequence"/>
</dbReference>
<evidence type="ECO:0000313" key="2">
    <source>
        <dbReference type="Proteomes" id="UP000256845"/>
    </source>
</evidence>
<name>A0A3D9HNI6_9PROT</name>
<accession>A0A3D9HNI6</accession>
<dbReference type="RefSeq" id="WP_115936846.1">
    <property type="nucleotide sequence ID" value="NZ_QRDW01000004.1"/>
</dbReference>
<dbReference type="Pfam" id="PF10098">
    <property type="entry name" value="DUF2336"/>
    <property type="match status" value="1"/>
</dbReference>
<dbReference type="InterPro" id="IPR019285">
    <property type="entry name" value="DUF2336"/>
</dbReference>
<reference evidence="1 2" key="1">
    <citation type="submission" date="2018-07" db="EMBL/GenBank/DDBJ databases">
        <title>Genomic Encyclopedia of Type Strains, Phase III (KMG-III): the genomes of soil and plant-associated and newly described type strains.</title>
        <authorList>
            <person name="Whitman W."/>
        </authorList>
    </citation>
    <scope>NUCLEOTIDE SEQUENCE [LARGE SCALE GENOMIC DNA]</scope>
    <source>
        <strain evidence="1 2">CECT 8488</strain>
    </source>
</reference>
<dbReference type="AlphaFoldDB" id="A0A3D9HNI6"/>
<comment type="caution">
    <text evidence="1">The sequence shown here is derived from an EMBL/GenBank/DDBJ whole genome shotgun (WGS) entry which is preliminary data.</text>
</comment>
<gene>
    <name evidence="1" type="ORF">DFP90_104345</name>
</gene>